<feature type="compositionally biased region" description="Basic and acidic residues" evidence="1">
    <location>
        <begin position="105"/>
        <end position="137"/>
    </location>
</feature>
<feature type="signal peptide" evidence="3">
    <location>
        <begin position="1"/>
        <end position="19"/>
    </location>
</feature>
<dbReference type="EMBL" id="CAJFDH010000004">
    <property type="protein sequence ID" value="CAD5221756.1"/>
    <property type="molecule type" value="Genomic_DNA"/>
</dbReference>
<proteinExistence type="predicted"/>
<feature type="region of interest" description="Disordered" evidence="1">
    <location>
        <begin position="24"/>
        <end position="48"/>
    </location>
</feature>
<dbReference type="AlphaFoldDB" id="A0A811L0E5"/>
<feature type="transmembrane region" description="Helical" evidence="2">
    <location>
        <begin position="195"/>
        <end position="212"/>
    </location>
</feature>
<evidence type="ECO:0000256" key="2">
    <source>
        <dbReference type="SAM" id="Phobius"/>
    </source>
</evidence>
<keyword evidence="2" id="KW-0812">Transmembrane</keyword>
<name>A0A811L0E5_9BILA</name>
<feature type="region of interest" description="Disordered" evidence="1">
    <location>
        <begin position="61"/>
        <end position="176"/>
    </location>
</feature>
<dbReference type="EMBL" id="CAJFCW020000004">
    <property type="protein sequence ID" value="CAG9115414.1"/>
    <property type="molecule type" value="Genomic_DNA"/>
</dbReference>
<comment type="caution">
    <text evidence="4">The sequence shown here is derived from an EMBL/GenBank/DDBJ whole genome shotgun (WGS) entry which is preliminary data.</text>
</comment>
<keyword evidence="3" id="KW-0732">Signal</keyword>
<keyword evidence="5" id="KW-1185">Reference proteome</keyword>
<feature type="compositionally biased region" description="Basic and acidic residues" evidence="1">
    <location>
        <begin position="61"/>
        <end position="74"/>
    </location>
</feature>
<feature type="chain" id="PRO_5036408439" description="Trans-golgi network protein 2" evidence="3">
    <location>
        <begin position="20"/>
        <end position="246"/>
    </location>
</feature>
<evidence type="ECO:0000313" key="5">
    <source>
        <dbReference type="Proteomes" id="UP000614601"/>
    </source>
</evidence>
<protein>
    <recommendedName>
        <fullName evidence="6">Trans-golgi network protein 2</fullName>
    </recommendedName>
</protein>
<evidence type="ECO:0000256" key="3">
    <source>
        <dbReference type="SAM" id="SignalP"/>
    </source>
</evidence>
<feature type="compositionally biased region" description="Basic and acidic residues" evidence="1">
    <location>
        <begin position="26"/>
        <end position="48"/>
    </location>
</feature>
<evidence type="ECO:0000313" key="4">
    <source>
        <dbReference type="EMBL" id="CAD5221756.1"/>
    </source>
</evidence>
<sequence length="246" mass="27709">MKSFYWVFLAFLAVHLVNSAPIQSENKNDNKTAEITKKDDTDKVKENVDKVKDVAEPVKEKIVNEVKSEPKPSSDLKLANSQTTKADDVPTGDKNYVSTTAKMSTKVESKDTTLERAKSVKVDETTKKDATVKDKAAKAAGDGKVTKKAAKKVKGEEEQKDLPNHEEEVEYKQPHDKYDDIPDHVFVNREHGSSFFNYLVILVVLGAIGYVYRKKIFTMIAGSRRSTRRNVRYRKLSTGETDSTFD</sequence>
<organism evidence="4 5">
    <name type="scientific">Bursaphelenchus okinawaensis</name>
    <dbReference type="NCBI Taxonomy" id="465554"/>
    <lineage>
        <taxon>Eukaryota</taxon>
        <taxon>Metazoa</taxon>
        <taxon>Ecdysozoa</taxon>
        <taxon>Nematoda</taxon>
        <taxon>Chromadorea</taxon>
        <taxon>Rhabditida</taxon>
        <taxon>Tylenchina</taxon>
        <taxon>Tylenchomorpha</taxon>
        <taxon>Aphelenchoidea</taxon>
        <taxon>Aphelenchoididae</taxon>
        <taxon>Bursaphelenchus</taxon>
    </lineage>
</organism>
<dbReference type="Proteomes" id="UP000614601">
    <property type="component" value="Unassembled WGS sequence"/>
</dbReference>
<accession>A0A811L0E5</accession>
<keyword evidence="2" id="KW-1133">Transmembrane helix</keyword>
<evidence type="ECO:0008006" key="6">
    <source>
        <dbReference type="Google" id="ProtNLM"/>
    </source>
</evidence>
<feature type="compositionally biased region" description="Basic and acidic residues" evidence="1">
    <location>
        <begin position="153"/>
        <end position="176"/>
    </location>
</feature>
<reference evidence="4" key="1">
    <citation type="submission" date="2020-09" db="EMBL/GenBank/DDBJ databases">
        <authorList>
            <person name="Kikuchi T."/>
        </authorList>
    </citation>
    <scope>NUCLEOTIDE SEQUENCE</scope>
    <source>
        <strain evidence="4">SH1</strain>
    </source>
</reference>
<evidence type="ECO:0000256" key="1">
    <source>
        <dbReference type="SAM" id="MobiDB-lite"/>
    </source>
</evidence>
<dbReference type="OrthoDB" id="10662834at2759"/>
<gene>
    <name evidence="4" type="ORF">BOKJ2_LOCUS9604</name>
</gene>
<keyword evidence="2" id="KW-0472">Membrane</keyword>
<dbReference type="Proteomes" id="UP000783686">
    <property type="component" value="Unassembled WGS sequence"/>
</dbReference>